<proteinExistence type="inferred from homology"/>
<comment type="caution">
    <text evidence="4">The sequence shown here is derived from an EMBL/GenBank/DDBJ whole genome shotgun (WGS) entry which is preliminary data.</text>
</comment>
<accession>A0A367JND5</accession>
<evidence type="ECO:0000313" key="4">
    <source>
        <dbReference type="EMBL" id="RCH91447.1"/>
    </source>
</evidence>
<reference evidence="4 5" key="1">
    <citation type="journal article" date="2018" name="G3 (Bethesda)">
        <title>Phylogenetic and Phylogenomic Definition of Rhizopus Species.</title>
        <authorList>
            <person name="Gryganskyi A.P."/>
            <person name="Golan J."/>
            <person name="Dolatabadi S."/>
            <person name="Mondo S."/>
            <person name="Robb S."/>
            <person name="Idnurm A."/>
            <person name="Muszewska A."/>
            <person name="Steczkiewicz K."/>
            <person name="Masonjones S."/>
            <person name="Liao H.L."/>
            <person name="Gajdeczka M.T."/>
            <person name="Anike F."/>
            <person name="Vuek A."/>
            <person name="Anishchenko I.M."/>
            <person name="Voigt K."/>
            <person name="de Hoog G.S."/>
            <person name="Smith M.E."/>
            <person name="Heitman J."/>
            <person name="Vilgalys R."/>
            <person name="Stajich J.E."/>
        </authorList>
    </citation>
    <scope>NUCLEOTIDE SEQUENCE [LARGE SCALE GENOMIC DNA]</scope>
    <source>
        <strain evidence="4 5">LSU 92-RS-03</strain>
    </source>
</reference>
<dbReference type="STRING" id="4846.A0A367JND5"/>
<protein>
    <recommendedName>
        <fullName evidence="3">Isochorismatase-like domain-containing protein</fullName>
    </recommendedName>
</protein>
<gene>
    <name evidence="4" type="ORF">CU098_005171</name>
</gene>
<dbReference type="InterPro" id="IPR000868">
    <property type="entry name" value="Isochorismatase-like_dom"/>
</dbReference>
<sequence length="186" mass="21020">MKEALILVDIQNDYFPNGSLPTWQPEETAEQCRIVLDKFRKDGKEVVHVAHHVLPEVAPIPNFFVPGSFGAEIHESVKPLPEEKVIVKYYSNGFWETGLKDYLKSKGIEKIVVIGMMIHNCVPATVFAGKDEGFEVVVVDEAVNTLDQPLHGEMIKAEDIKRGYLAGIQFYYAKVKKVQDILDNNY</sequence>
<dbReference type="InterPro" id="IPR050272">
    <property type="entry name" value="Isochorismatase-like_hydrls"/>
</dbReference>
<dbReference type="CDD" id="cd01014">
    <property type="entry name" value="nicotinamidase_related"/>
    <property type="match status" value="1"/>
</dbReference>
<evidence type="ECO:0000256" key="1">
    <source>
        <dbReference type="ARBA" id="ARBA00006336"/>
    </source>
</evidence>
<dbReference type="AlphaFoldDB" id="A0A367JND5"/>
<dbReference type="Proteomes" id="UP000253551">
    <property type="component" value="Unassembled WGS sequence"/>
</dbReference>
<dbReference type="EMBL" id="PJQM01002992">
    <property type="protein sequence ID" value="RCH91447.1"/>
    <property type="molecule type" value="Genomic_DNA"/>
</dbReference>
<dbReference type="Pfam" id="PF00857">
    <property type="entry name" value="Isochorismatase"/>
    <property type="match status" value="1"/>
</dbReference>
<evidence type="ECO:0000259" key="3">
    <source>
        <dbReference type="Pfam" id="PF00857"/>
    </source>
</evidence>
<dbReference type="PANTHER" id="PTHR43540:SF1">
    <property type="entry name" value="ISOCHORISMATASE HYDROLASE"/>
    <property type="match status" value="1"/>
</dbReference>
<feature type="domain" description="Isochorismatase-like" evidence="3">
    <location>
        <begin position="4"/>
        <end position="155"/>
    </location>
</feature>
<dbReference type="InterPro" id="IPR036380">
    <property type="entry name" value="Isochorismatase-like_sf"/>
</dbReference>
<dbReference type="Gene3D" id="3.40.50.850">
    <property type="entry name" value="Isochorismatase-like"/>
    <property type="match status" value="1"/>
</dbReference>
<evidence type="ECO:0000256" key="2">
    <source>
        <dbReference type="ARBA" id="ARBA00022801"/>
    </source>
</evidence>
<name>A0A367JND5_RHIST</name>
<comment type="similarity">
    <text evidence="1">Belongs to the isochorismatase family.</text>
</comment>
<dbReference type="SUPFAM" id="SSF52499">
    <property type="entry name" value="Isochorismatase-like hydrolases"/>
    <property type="match status" value="1"/>
</dbReference>
<dbReference type="GO" id="GO:0016787">
    <property type="term" value="F:hydrolase activity"/>
    <property type="evidence" value="ECO:0007669"/>
    <property type="project" value="UniProtKB-KW"/>
</dbReference>
<dbReference type="PANTHER" id="PTHR43540">
    <property type="entry name" value="PEROXYUREIDOACRYLATE/UREIDOACRYLATE AMIDOHYDROLASE-RELATED"/>
    <property type="match status" value="1"/>
</dbReference>
<keyword evidence="2" id="KW-0378">Hydrolase</keyword>
<evidence type="ECO:0000313" key="5">
    <source>
        <dbReference type="Proteomes" id="UP000253551"/>
    </source>
</evidence>
<organism evidence="4 5">
    <name type="scientific">Rhizopus stolonifer</name>
    <name type="common">Rhizopus nigricans</name>
    <dbReference type="NCBI Taxonomy" id="4846"/>
    <lineage>
        <taxon>Eukaryota</taxon>
        <taxon>Fungi</taxon>
        <taxon>Fungi incertae sedis</taxon>
        <taxon>Mucoromycota</taxon>
        <taxon>Mucoromycotina</taxon>
        <taxon>Mucoromycetes</taxon>
        <taxon>Mucorales</taxon>
        <taxon>Mucorineae</taxon>
        <taxon>Rhizopodaceae</taxon>
        <taxon>Rhizopus</taxon>
    </lineage>
</organism>
<dbReference type="OrthoDB" id="245563at2759"/>
<keyword evidence="5" id="KW-1185">Reference proteome</keyword>